<organism evidence="5">
    <name type="scientific">Hymenolepis diminuta</name>
    <name type="common">Rat tapeworm</name>
    <dbReference type="NCBI Taxonomy" id="6216"/>
    <lineage>
        <taxon>Eukaryota</taxon>
        <taxon>Metazoa</taxon>
        <taxon>Spiralia</taxon>
        <taxon>Lophotrochozoa</taxon>
        <taxon>Platyhelminthes</taxon>
        <taxon>Cestoda</taxon>
        <taxon>Eucestoda</taxon>
        <taxon>Cyclophyllidea</taxon>
        <taxon>Hymenolepididae</taxon>
        <taxon>Hymenolepis</taxon>
    </lineage>
</organism>
<reference evidence="3 4" key="2">
    <citation type="submission" date="2018-11" db="EMBL/GenBank/DDBJ databases">
        <authorList>
            <consortium name="Pathogen Informatics"/>
        </authorList>
    </citation>
    <scope>NUCLEOTIDE SEQUENCE [LARGE SCALE GENOMIC DNA]</scope>
</reference>
<dbReference type="WBParaSite" id="HDID_0000205201-mRNA-1">
    <property type="protein sequence ID" value="HDID_0000205201-mRNA-1"/>
    <property type="gene ID" value="HDID_0000205201"/>
</dbReference>
<feature type="transmembrane region" description="Helical" evidence="2">
    <location>
        <begin position="292"/>
        <end position="311"/>
    </location>
</feature>
<name>A0A0R3SBZ8_HYMDI</name>
<evidence type="ECO:0000256" key="1">
    <source>
        <dbReference type="SAM" id="MobiDB-lite"/>
    </source>
</evidence>
<gene>
    <name evidence="3" type="ORF">HDID_LOCUS2053</name>
</gene>
<protein>
    <submittedName>
        <fullName evidence="5">G protein-coupled receptor</fullName>
    </submittedName>
</protein>
<feature type="transmembrane region" description="Helical" evidence="2">
    <location>
        <begin position="172"/>
        <end position="191"/>
    </location>
</feature>
<accession>A0A0R3SBZ8</accession>
<dbReference type="Proteomes" id="UP000274504">
    <property type="component" value="Unassembled WGS sequence"/>
</dbReference>
<feature type="transmembrane region" description="Helical" evidence="2">
    <location>
        <begin position="252"/>
        <end position="272"/>
    </location>
</feature>
<reference evidence="5" key="1">
    <citation type="submission" date="2017-02" db="UniProtKB">
        <authorList>
            <consortium name="WormBaseParasite"/>
        </authorList>
    </citation>
    <scope>IDENTIFICATION</scope>
</reference>
<dbReference type="AlphaFoldDB" id="A0A0R3SBZ8"/>
<feature type="compositionally biased region" description="Basic and acidic residues" evidence="1">
    <location>
        <begin position="365"/>
        <end position="380"/>
    </location>
</feature>
<evidence type="ECO:0000313" key="5">
    <source>
        <dbReference type="WBParaSite" id="HDID_0000205201-mRNA-1"/>
    </source>
</evidence>
<evidence type="ECO:0000313" key="4">
    <source>
        <dbReference type="Proteomes" id="UP000274504"/>
    </source>
</evidence>
<feature type="transmembrane region" description="Helical" evidence="2">
    <location>
        <begin position="224"/>
        <end position="240"/>
    </location>
</feature>
<evidence type="ECO:0000313" key="3">
    <source>
        <dbReference type="EMBL" id="VDL19514.1"/>
    </source>
</evidence>
<sequence>MGRGGGRSKASSTATTYEAGTSYIPVDLNTTLIEFIFSGHFETDYFSYCSTRLSAYTCRYWFDPNHSSDSKSSTSGTFTYSNFFKGTWCNTSHTDFDTSVSEEGVYSTDALGPIETHSDILMHFADPAHFPVSLIGGIVRDGWNKYPNDSTLLINDLLPLTISPEKQVCSTLLSIVFLVSILANILSCHCLRRISNGGLYVAKIFQYLTILECIDLFIQLGDTLIYFLQGVPLFIAIDFIGKWSCQTLTMGYTCLIHSEGLLFSVLAIYSLVFLKNLRHHLARFRADWTFNVFIFVIALTATASSQFFYTFDLFHVDNRLPPSESNIGSGILLELEPCLRIIHMAHDRPSTRRYNSVHIISCRRNDDSDKSTERGQERTEGIGFRPS</sequence>
<keyword evidence="2" id="KW-0472">Membrane</keyword>
<dbReference type="EMBL" id="UYSG01000453">
    <property type="protein sequence ID" value="VDL19514.1"/>
    <property type="molecule type" value="Genomic_DNA"/>
</dbReference>
<keyword evidence="2" id="KW-0812">Transmembrane</keyword>
<feature type="region of interest" description="Disordered" evidence="1">
    <location>
        <begin position="365"/>
        <end position="387"/>
    </location>
</feature>
<keyword evidence="2" id="KW-1133">Transmembrane helix</keyword>
<evidence type="ECO:0000256" key="2">
    <source>
        <dbReference type="SAM" id="Phobius"/>
    </source>
</evidence>
<proteinExistence type="predicted"/>
<feature type="transmembrane region" description="Helical" evidence="2">
    <location>
        <begin position="198"/>
        <end position="218"/>
    </location>
</feature>
<dbReference type="OrthoDB" id="6263941at2759"/>